<dbReference type="AlphaFoldDB" id="A0A444VZ68"/>
<dbReference type="Gene3D" id="2.60.120.600">
    <property type="entry name" value="Domain of unknown function DUF1214, C-terminal domain"/>
    <property type="match status" value="1"/>
</dbReference>
<evidence type="ECO:0000313" key="4">
    <source>
        <dbReference type="Proteomes" id="UP000290433"/>
    </source>
</evidence>
<dbReference type="OrthoDB" id="40820at2"/>
<reference evidence="3 4" key="1">
    <citation type="submission" date="2014-12" db="EMBL/GenBank/DDBJ databases">
        <title>Genome sequence of Flavobacterium anhuiense RCM74.</title>
        <authorList>
            <person name="Kim J.F."/>
            <person name="Song J.Y."/>
            <person name="Kwak M.-J."/>
            <person name="Lee S.-W."/>
        </authorList>
    </citation>
    <scope>NUCLEOTIDE SEQUENCE [LARGE SCALE GENOMIC DNA]</scope>
    <source>
        <strain evidence="3 4">RCM74</strain>
    </source>
</reference>
<feature type="domain" description="DUF1254" evidence="2">
    <location>
        <begin position="82"/>
        <end position="212"/>
    </location>
</feature>
<feature type="domain" description="DUF1214" evidence="1">
    <location>
        <begin position="351"/>
        <end position="462"/>
    </location>
</feature>
<sequence length="477" mass="53781">MKNKILIFVLAAATMVFVCCKKEGKEGQTSISAADASNIDLKEIREITKEAYIYGFPIVDNSRIQYAYFVDKQNPEYKAPWNKIRNVPRVFTSEDKAVQTPNSDTPYSWIGLDLRSEPIVFVIPPIEKNRYWSLQLIDLYTFNFAYLGSRTTGNNGGVYMLSGPNWKGEKPKGIDKVIPCETEIALGIIRTQLFNPGDLKNVEAIQKKYDVKTLSAFLGKAAPVQAKPIDFIKPLSPEEQKKSLEFFNNLNFALQFCPVNASEKDLRARFAKIGVQEGKAFNPDSLSADVKNAMNEGIKDAWLEIAELKKRIVTGELSSGDAFGTREFLKNNYLFRMSGAFLGIYGNSIEEAVYPSYYVDSNGEKLNGKNKYTFKLPPGQLPPVNSFWSLTMYDQPASLLVANRLNRYLLNSTMLGQFKKDADGGFTFYIQADSPGKDKESNWLPAPKGDFALIMRLYWPKEEALNGSWKHPKLIKN</sequence>
<dbReference type="InterPro" id="IPR010679">
    <property type="entry name" value="DUF1254"/>
</dbReference>
<name>A0A444VZ68_9FLAO</name>
<dbReference type="InterPro" id="IPR010621">
    <property type="entry name" value="DUF1214"/>
</dbReference>
<evidence type="ECO:0000313" key="3">
    <source>
        <dbReference type="EMBL" id="RYJ38863.1"/>
    </source>
</evidence>
<dbReference type="Proteomes" id="UP000290433">
    <property type="component" value="Unassembled WGS sequence"/>
</dbReference>
<protein>
    <submittedName>
        <fullName evidence="3">Cell envelope protein</fullName>
    </submittedName>
</protein>
<dbReference type="PANTHER" id="PTHR36509:SF2">
    <property type="entry name" value="BLL3101 PROTEIN"/>
    <property type="match status" value="1"/>
</dbReference>
<dbReference type="EMBL" id="JUIV01000006">
    <property type="protein sequence ID" value="RYJ38863.1"/>
    <property type="molecule type" value="Genomic_DNA"/>
</dbReference>
<keyword evidence="3" id="KW-0261">Viral envelope protein</keyword>
<dbReference type="SUPFAM" id="SSF160935">
    <property type="entry name" value="VPA0735-like"/>
    <property type="match status" value="1"/>
</dbReference>
<dbReference type="Pfam" id="PF06863">
    <property type="entry name" value="DUF1254"/>
    <property type="match status" value="1"/>
</dbReference>
<proteinExistence type="predicted"/>
<accession>A0A444VZ68</accession>
<keyword evidence="3" id="KW-0946">Virion</keyword>
<dbReference type="Pfam" id="PF06742">
    <property type="entry name" value="DUF1214"/>
    <property type="match status" value="1"/>
</dbReference>
<dbReference type="RefSeq" id="WP_129746992.1">
    <property type="nucleotide sequence ID" value="NZ_JUIV01000006.1"/>
</dbReference>
<dbReference type="InterPro" id="IPR037049">
    <property type="entry name" value="DUF1214_C_sf"/>
</dbReference>
<organism evidence="3 4">
    <name type="scientific">Flavobacterium anhuiense</name>
    <dbReference type="NCBI Taxonomy" id="459526"/>
    <lineage>
        <taxon>Bacteria</taxon>
        <taxon>Pseudomonadati</taxon>
        <taxon>Bacteroidota</taxon>
        <taxon>Flavobacteriia</taxon>
        <taxon>Flavobacteriales</taxon>
        <taxon>Flavobacteriaceae</taxon>
        <taxon>Flavobacterium</taxon>
    </lineage>
</organism>
<evidence type="ECO:0000259" key="2">
    <source>
        <dbReference type="Pfam" id="PF06863"/>
    </source>
</evidence>
<dbReference type="InterPro" id="IPR037050">
    <property type="entry name" value="DUF1254_sf"/>
</dbReference>
<dbReference type="Gene3D" id="1.10.3360.10">
    <property type="entry name" value="VPA0735-like domain"/>
    <property type="match status" value="1"/>
</dbReference>
<gene>
    <name evidence="3" type="ORF">NU08_2088</name>
</gene>
<dbReference type="Gene3D" id="2.60.40.1610">
    <property type="entry name" value="Domain of unknown function DUF1254"/>
    <property type="match status" value="1"/>
</dbReference>
<dbReference type="PANTHER" id="PTHR36509">
    <property type="entry name" value="BLL3101 PROTEIN"/>
    <property type="match status" value="1"/>
</dbReference>
<comment type="caution">
    <text evidence="3">The sequence shown here is derived from an EMBL/GenBank/DDBJ whole genome shotgun (WGS) entry which is preliminary data.</text>
</comment>
<evidence type="ECO:0000259" key="1">
    <source>
        <dbReference type="Pfam" id="PF06742"/>
    </source>
</evidence>